<keyword evidence="7" id="KW-1185">Reference proteome</keyword>
<evidence type="ECO:0000256" key="3">
    <source>
        <dbReference type="ARBA" id="ARBA00022801"/>
    </source>
</evidence>
<organism evidence="6 7">
    <name type="scientific">Flavobacterium croceum DSM 17960</name>
    <dbReference type="NCBI Taxonomy" id="1121886"/>
    <lineage>
        <taxon>Bacteria</taxon>
        <taxon>Pseudomonadati</taxon>
        <taxon>Bacteroidota</taxon>
        <taxon>Flavobacteriia</taxon>
        <taxon>Flavobacteriales</taxon>
        <taxon>Flavobacteriaceae</taxon>
        <taxon>Flavobacterium</taxon>
    </lineage>
</organism>
<dbReference type="InterPro" id="IPR017853">
    <property type="entry name" value="GH"/>
</dbReference>
<dbReference type="Pfam" id="PF02836">
    <property type="entry name" value="Glyco_hydro_2_C"/>
    <property type="match status" value="1"/>
</dbReference>
<dbReference type="PANTHER" id="PTHR46323:SF2">
    <property type="entry name" value="BETA-GALACTOSIDASE"/>
    <property type="match status" value="1"/>
</dbReference>
<dbReference type="InterPro" id="IPR050347">
    <property type="entry name" value="Bact_Beta-galactosidase"/>
</dbReference>
<dbReference type="GO" id="GO:0005990">
    <property type="term" value="P:lactose catabolic process"/>
    <property type="evidence" value="ECO:0007669"/>
    <property type="project" value="TreeGrafter"/>
</dbReference>
<evidence type="ECO:0000256" key="2">
    <source>
        <dbReference type="ARBA" id="ARBA00012756"/>
    </source>
</evidence>
<dbReference type="AlphaFoldDB" id="A0A2S4N836"/>
<comment type="catalytic activity">
    <reaction evidence="1">
        <text>Hydrolysis of terminal non-reducing beta-D-galactose residues in beta-D-galactosides.</text>
        <dbReference type="EC" id="3.2.1.23"/>
    </reaction>
</comment>
<proteinExistence type="predicted"/>
<dbReference type="PANTHER" id="PTHR46323">
    <property type="entry name" value="BETA-GALACTOSIDASE"/>
    <property type="match status" value="1"/>
</dbReference>
<feature type="domain" description="Glycoside hydrolase family 2 catalytic" evidence="5">
    <location>
        <begin position="69"/>
        <end position="283"/>
    </location>
</feature>
<protein>
    <recommendedName>
        <fullName evidence="2">beta-galactosidase</fullName>
        <ecNumber evidence="2">3.2.1.23</ecNumber>
    </recommendedName>
</protein>
<dbReference type="Proteomes" id="UP000237056">
    <property type="component" value="Unassembled WGS sequence"/>
</dbReference>
<evidence type="ECO:0000256" key="1">
    <source>
        <dbReference type="ARBA" id="ARBA00001412"/>
    </source>
</evidence>
<evidence type="ECO:0000259" key="5">
    <source>
        <dbReference type="Pfam" id="PF02836"/>
    </source>
</evidence>
<dbReference type="Gene3D" id="3.20.20.80">
    <property type="entry name" value="Glycosidases"/>
    <property type="match status" value="1"/>
</dbReference>
<dbReference type="EMBL" id="PQNY01000007">
    <property type="protein sequence ID" value="POS01848.1"/>
    <property type="molecule type" value="Genomic_DNA"/>
</dbReference>
<keyword evidence="3 6" id="KW-0378">Hydrolase</keyword>
<name>A0A2S4N836_9FLAO</name>
<evidence type="ECO:0000256" key="4">
    <source>
        <dbReference type="ARBA" id="ARBA00023295"/>
    </source>
</evidence>
<dbReference type="SUPFAM" id="SSF51445">
    <property type="entry name" value="(Trans)glycosidases"/>
    <property type="match status" value="1"/>
</dbReference>
<dbReference type="OrthoDB" id="1205943at2"/>
<comment type="caution">
    <text evidence="6">The sequence shown here is derived from an EMBL/GenBank/DDBJ whole genome shotgun (WGS) entry which is preliminary data.</text>
</comment>
<sequence length="1040" mass="117086">MLKNYISMVGFILFSMLGFSQSQKVSIKNSASGYKLEVNGADFFVNGMNWDYFPIGTNYNYSLWKQSDVVIAKALDNEMSLLKNMGVNTIRQYTGIPPKWIKYIYEKYGIYTILNHSFGRYGVNVNGVWQANTNYANPAVQQQLLKEVNEMVQETKNTPGLLMYLLGNENNYGLFWQGAETENIPFEDRKTTKEAHYLYTLFNKAALSIKAIDTNHLVALCNGDTQFIDIIAKECKDVDVFGANMYRGINFTNAFEEIKTKLNKPVLLTEFGSDAFNAKTGKEDQMAQAEYLLNNWKDIYQNAAGMGKAGNALGGLTFQFSDGWWKYSLTSNLDIHDTNASWSNGGYSFDYEKGENNMNEEWFGICAKGNPEDNGLYTLYPRAAYYTLKEVHKFNPYQSTNSINSHFSSISLNESAFKSKVDKVASQSENNNLISLSRLTAEFTTFNTGGKLITTPDTPVANSTNYPNQLGFDHMESFYIGAEVKPASNVSASVEFNVLGNVAENPIDEVFYENRGRKITVDTNNGQKVISDNNRIQVYRSKFNWNEKYFNLTGFYRTGHYHWGYEGDFFGLYPEANYGSNIDIYNGDAPAGIEVEGKKFLHGLKVAYGPQLWWGANPAVLIKYSTELSKFKITGIYHEDLEQSGNINSSFAVPQPKTRRVTLHTNRKIGDFSIDLGGIWAGQPLEGRQFQLVREENGAYNVYQDKINAKDTWGGKLKLTYQGGKFNWYGQGAVMGLVANGGADYTKTFTGWTLKDSGSGNQYNFLSGFTYSVGKLQIAPNFLWQKPIEGPITKDVPAPARPRNILEDPFVVRANREQVAGEILFTYDPTPATWMYDWDNDNTEDAPFAVSAGFVYRHLPTSQDAAIGIQKDGRSTYAFNGAAPAKDLWEAKAKIASRVNQNFGLIANLYGGTAQANGSDARTIKRSGMDVRVIYKKVKLNYFLKINDWGPFDYHRDFNLTYPMQQMLDLSTQLGKINFISVPNTKIGIRGTYRTLDQYSPRYSPVLSIDAAGNFVSNPNAIGFDNGKEWEIRTYIQFNL</sequence>
<reference evidence="6 7" key="1">
    <citation type="submission" date="2018-01" db="EMBL/GenBank/DDBJ databases">
        <title>Genomic Encyclopedia of Type Strains, Phase I: the one thousand microbial genomes (KMG-I) project.</title>
        <authorList>
            <person name="Goeker M."/>
        </authorList>
    </citation>
    <scope>NUCLEOTIDE SEQUENCE [LARGE SCALE GENOMIC DNA]</scope>
    <source>
        <strain evidence="6 7">DSM 17960</strain>
    </source>
</reference>
<dbReference type="GO" id="GO:0004565">
    <property type="term" value="F:beta-galactosidase activity"/>
    <property type="evidence" value="ECO:0007669"/>
    <property type="project" value="UniProtKB-EC"/>
</dbReference>
<accession>A0A2S4N836</accession>
<evidence type="ECO:0000313" key="6">
    <source>
        <dbReference type="EMBL" id="POS01848.1"/>
    </source>
</evidence>
<evidence type="ECO:0000313" key="7">
    <source>
        <dbReference type="Proteomes" id="UP000237056"/>
    </source>
</evidence>
<dbReference type="InterPro" id="IPR006103">
    <property type="entry name" value="Glyco_hydro_2_cat"/>
</dbReference>
<dbReference type="GO" id="GO:0009341">
    <property type="term" value="C:beta-galactosidase complex"/>
    <property type="evidence" value="ECO:0007669"/>
    <property type="project" value="TreeGrafter"/>
</dbReference>
<keyword evidence="4" id="KW-0326">Glycosidase</keyword>
<gene>
    <name evidence="6" type="ORF">Q361_10738</name>
</gene>
<dbReference type="EC" id="3.2.1.23" evidence="2"/>